<evidence type="ECO:0000259" key="4">
    <source>
        <dbReference type="Pfam" id="PF13649"/>
    </source>
</evidence>
<dbReference type="Pfam" id="PF13649">
    <property type="entry name" value="Methyltransf_25"/>
    <property type="match status" value="1"/>
</dbReference>
<dbReference type="PANTHER" id="PTHR43464:SF19">
    <property type="entry name" value="UBIQUINONE BIOSYNTHESIS O-METHYLTRANSFERASE, MITOCHONDRIAL"/>
    <property type="match status" value="1"/>
</dbReference>
<evidence type="ECO:0000313" key="5">
    <source>
        <dbReference type="EMBL" id="RZU65986.1"/>
    </source>
</evidence>
<name>A0A4V2GAX5_9MICO</name>
<dbReference type="SUPFAM" id="SSF53335">
    <property type="entry name" value="S-adenosyl-L-methionine-dependent methyltransferases"/>
    <property type="match status" value="1"/>
</dbReference>
<dbReference type="OrthoDB" id="9800454at2"/>
<dbReference type="GO" id="GO:0032259">
    <property type="term" value="P:methylation"/>
    <property type="evidence" value="ECO:0007669"/>
    <property type="project" value="UniProtKB-KW"/>
</dbReference>
<dbReference type="RefSeq" id="WP_130506246.1">
    <property type="nucleotide sequence ID" value="NZ_SHLC01000001.1"/>
</dbReference>
<dbReference type="CDD" id="cd02440">
    <property type="entry name" value="AdoMet_MTases"/>
    <property type="match status" value="1"/>
</dbReference>
<comment type="caution">
    <text evidence="5">The sequence shown here is derived from an EMBL/GenBank/DDBJ whole genome shotgun (WGS) entry which is preliminary data.</text>
</comment>
<evidence type="ECO:0000313" key="6">
    <source>
        <dbReference type="Proteomes" id="UP000291483"/>
    </source>
</evidence>
<dbReference type="EMBL" id="SHLC01000001">
    <property type="protein sequence ID" value="RZU65986.1"/>
    <property type="molecule type" value="Genomic_DNA"/>
</dbReference>
<dbReference type="AlphaFoldDB" id="A0A4V2GAX5"/>
<dbReference type="GO" id="GO:0008168">
    <property type="term" value="F:methyltransferase activity"/>
    <property type="evidence" value="ECO:0007669"/>
    <property type="project" value="UniProtKB-KW"/>
</dbReference>
<keyword evidence="3" id="KW-0949">S-adenosyl-L-methionine</keyword>
<dbReference type="PANTHER" id="PTHR43464">
    <property type="entry name" value="METHYLTRANSFERASE"/>
    <property type="match status" value="1"/>
</dbReference>
<dbReference type="Gene3D" id="3.40.50.150">
    <property type="entry name" value="Vaccinia Virus protein VP39"/>
    <property type="match status" value="1"/>
</dbReference>
<dbReference type="InterPro" id="IPR029063">
    <property type="entry name" value="SAM-dependent_MTases_sf"/>
</dbReference>
<sequence>MASAPETARRPGRFLHARATDTAELMDGPGADPATLQRTYEQFGLVNSAVSGWRANYRRYIRPQLSTTRSTTLLDIGSGGGDLPLALAAWAASDGLRLQITAIDPDARAHDFASARRPVRGVTFRRAFSAELVGEGASFDIVMSNHMLHHLSAAELGGLLWDSERLVRGPGPDEADEARGWSRGGSRPKIPRVLHGDITRGRLAYAGFALGTLPFARSLLKGSYIRKDGLTSIRRSFRPVELEGALPAGWAVWPQSAFRYLLVYPGGAIDG</sequence>
<reference evidence="5 6" key="1">
    <citation type="submission" date="2019-02" db="EMBL/GenBank/DDBJ databases">
        <title>Sequencing the genomes of 1000 actinobacteria strains.</title>
        <authorList>
            <person name="Klenk H.-P."/>
        </authorList>
    </citation>
    <scope>NUCLEOTIDE SEQUENCE [LARGE SCALE GENOMIC DNA]</scope>
    <source>
        <strain evidence="5 6">DSM 18319</strain>
    </source>
</reference>
<evidence type="ECO:0000256" key="1">
    <source>
        <dbReference type="ARBA" id="ARBA00022603"/>
    </source>
</evidence>
<evidence type="ECO:0000256" key="3">
    <source>
        <dbReference type="ARBA" id="ARBA00022691"/>
    </source>
</evidence>
<dbReference type="InterPro" id="IPR041698">
    <property type="entry name" value="Methyltransf_25"/>
</dbReference>
<feature type="domain" description="Methyltransferase" evidence="4">
    <location>
        <begin position="74"/>
        <end position="167"/>
    </location>
</feature>
<accession>A0A4V2GAX5</accession>
<gene>
    <name evidence="5" type="ORF">EV379_2331</name>
</gene>
<keyword evidence="2" id="KW-0808">Transferase</keyword>
<organism evidence="5 6">
    <name type="scientific">Microterricola gilva</name>
    <dbReference type="NCBI Taxonomy" id="393267"/>
    <lineage>
        <taxon>Bacteria</taxon>
        <taxon>Bacillati</taxon>
        <taxon>Actinomycetota</taxon>
        <taxon>Actinomycetes</taxon>
        <taxon>Micrococcales</taxon>
        <taxon>Microbacteriaceae</taxon>
        <taxon>Microterricola</taxon>
    </lineage>
</organism>
<dbReference type="Proteomes" id="UP000291483">
    <property type="component" value="Unassembled WGS sequence"/>
</dbReference>
<protein>
    <submittedName>
        <fullName evidence="5">2-polyprenyl-3-methyl-5-hydroxy-6-metoxy-1, 4-benzoquinol methylase</fullName>
    </submittedName>
</protein>
<keyword evidence="1 5" id="KW-0489">Methyltransferase</keyword>
<proteinExistence type="predicted"/>
<evidence type="ECO:0000256" key="2">
    <source>
        <dbReference type="ARBA" id="ARBA00022679"/>
    </source>
</evidence>
<keyword evidence="6" id="KW-1185">Reference proteome</keyword>